<dbReference type="InterPro" id="IPR013785">
    <property type="entry name" value="Aldolase_TIM"/>
</dbReference>
<evidence type="ECO:0000256" key="13">
    <source>
        <dbReference type="PIRNR" id="PIRNR001365"/>
    </source>
</evidence>
<gene>
    <name evidence="12" type="primary">dapA</name>
    <name evidence="16" type="ORF">FYJ74_09215</name>
</gene>
<evidence type="ECO:0000256" key="8">
    <source>
        <dbReference type="ARBA" id="ARBA00023154"/>
    </source>
</evidence>
<keyword evidence="5 12" id="KW-0963">Cytoplasm</keyword>
<evidence type="ECO:0000256" key="7">
    <source>
        <dbReference type="ARBA" id="ARBA00022915"/>
    </source>
</evidence>
<evidence type="ECO:0000256" key="6">
    <source>
        <dbReference type="ARBA" id="ARBA00022605"/>
    </source>
</evidence>
<proteinExistence type="inferred from homology"/>
<dbReference type="Pfam" id="PF00701">
    <property type="entry name" value="DHDPS"/>
    <property type="match status" value="1"/>
</dbReference>
<evidence type="ECO:0000256" key="14">
    <source>
        <dbReference type="PIRSR" id="PIRSR001365-1"/>
    </source>
</evidence>
<keyword evidence="8 12" id="KW-0457">Lysine biosynthesis</keyword>
<comment type="subcellular location">
    <subcellularLocation>
        <location evidence="12">Cytoplasm</location>
    </subcellularLocation>
</comment>
<evidence type="ECO:0000256" key="5">
    <source>
        <dbReference type="ARBA" id="ARBA00022490"/>
    </source>
</evidence>
<dbReference type="AlphaFoldDB" id="A0A6L5YDS4"/>
<dbReference type="InterPro" id="IPR002220">
    <property type="entry name" value="DapA-like"/>
</dbReference>
<feature type="binding site" evidence="12 15">
    <location>
        <position position="205"/>
    </location>
    <ligand>
        <name>pyruvate</name>
        <dbReference type="ChEBI" id="CHEBI:15361"/>
    </ligand>
</feature>
<evidence type="ECO:0000256" key="3">
    <source>
        <dbReference type="ARBA" id="ARBA00007592"/>
    </source>
</evidence>
<dbReference type="PROSITE" id="PS00666">
    <property type="entry name" value="DHDPS_2"/>
    <property type="match status" value="1"/>
</dbReference>
<protein>
    <recommendedName>
        <fullName evidence="4 12">4-hydroxy-tetrahydrodipicolinate synthase</fullName>
        <shortName evidence="12">HTPA synthase</shortName>
        <ecNumber evidence="4 12">4.3.3.7</ecNumber>
    </recommendedName>
</protein>
<dbReference type="RefSeq" id="WP_154529293.1">
    <property type="nucleotide sequence ID" value="NZ_VUNH01000010.1"/>
</dbReference>
<dbReference type="EC" id="4.3.3.7" evidence="4 12"/>
<comment type="catalytic activity">
    <reaction evidence="11 12">
        <text>L-aspartate 4-semialdehyde + pyruvate = (2S,4S)-4-hydroxy-2,3,4,5-tetrahydrodipicolinate + H2O + H(+)</text>
        <dbReference type="Rhea" id="RHEA:34171"/>
        <dbReference type="ChEBI" id="CHEBI:15361"/>
        <dbReference type="ChEBI" id="CHEBI:15377"/>
        <dbReference type="ChEBI" id="CHEBI:15378"/>
        <dbReference type="ChEBI" id="CHEBI:67139"/>
        <dbReference type="ChEBI" id="CHEBI:537519"/>
        <dbReference type="EC" id="4.3.3.7"/>
    </reaction>
</comment>
<comment type="subunit">
    <text evidence="12">Homotetramer; dimer of dimers.</text>
</comment>
<dbReference type="EMBL" id="VUNH01000010">
    <property type="protein sequence ID" value="MST56208.1"/>
    <property type="molecule type" value="Genomic_DNA"/>
</dbReference>
<dbReference type="PRINTS" id="PR00146">
    <property type="entry name" value="DHPICSNTHASE"/>
</dbReference>
<dbReference type="NCBIfam" id="TIGR00674">
    <property type="entry name" value="dapA"/>
    <property type="match status" value="1"/>
</dbReference>
<dbReference type="SMART" id="SM01130">
    <property type="entry name" value="DHDPS"/>
    <property type="match status" value="1"/>
</dbReference>
<evidence type="ECO:0000256" key="12">
    <source>
        <dbReference type="HAMAP-Rule" id="MF_00418"/>
    </source>
</evidence>
<dbReference type="PIRSF" id="PIRSF001365">
    <property type="entry name" value="DHDPS"/>
    <property type="match status" value="1"/>
</dbReference>
<feature type="site" description="Part of a proton relay during catalysis" evidence="12">
    <location>
        <position position="43"/>
    </location>
</feature>
<reference evidence="16 17" key="1">
    <citation type="submission" date="2019-08" db="EMBL/GenBank/DDBJ databases">
        <title>In-depth cultivation of the pig gut microbiome towards novel bacterial diversity and tailored functional studies.</title>
        <authorList>
            <person name="Wylensek D."/>
            <person name="Hitch T.C.A."/>
            <person name="Clavel T."/>
        </authorList>
    </citation>
    <scope>NUCLEOTIDE SEQUENCE [LARGE SCALE GENOMIC DNA]</scope>
    <source>
        <strain evidence="16 17">SM-530-WT-4B</strain>
    </source>
</reference>
<dbReference type="PROSITE" id="PS00665">
    <property type="entry name" value="DHDPS_1"/>
    <property type="match status" value="1"/>
</dbReference>
<keyword evidence="9 12" id="KW-0456">Lyase</keyword>
<feature type="active site" description="Proton donor/acceptor" evidence="12 14">
    <location>
        <position position="132"/>
    </location>
</feature>
<comment type="caution">
    <text evidence="12">Was originally thought to be a dihydrodipicolinate synthase (DHDPS), catalyzing the condensation of (S)-aspartate-beta-semialdehyde [(S)-ASA] and pyruvate to dihydrodipicolinate (DHDP). However, it was shown in E.coli that the product of the enzymatic reaction is not dihydrodipicolinate but in fact (4S)-4-hydroxy-2,3,4,5-tetrahydro-(2S)-dipicolinic acid (HTPA), and that the consecutive dehydration reaction leading to DHDP is not spontaneous but catalyzed by DapB.</text>
</comment>
<evidence type="ECO:0000256" key="2">
    <source>
        <dbReference type="ARBA" id="ARBA00005120"/>
    </source>
</evidence>
<dbReference type="InterPro" id="IPR005263">
    <property type="entry name" value="DapA"/>
</dbReference>
<comment type="function">
    <text evidence="1 12">Catalyzes the condensation of (S)-aspartate-beta-semialdehyde [(S)-ASA] and pyruvate to 4-hydroxy-tetrahydrodipicolinate (HTPA).</text>
</comment>
<organism evidence="16 17">
    <name type="scientific">Pyramidobacter porci</name>
    <dbReference type="NCBI Taxonomy" id="2605789"/>
    <lineage>
        <taxon>Bacteria</taxon>
        <taxon>Thermotogati</taxon>
        <taxon>Synergistota</taxon>
        <taxon>Synergistia</taxon>
        <taxon>Synergistales</taxon>
        <taxon>Dethiosulfovibrionaceae</taxon>
        <taxon>Pyramidobacter</taxon>
    </lineage>
</organism>
<evidence type="ECO:0000256" key="11">
    <source>
        <dbReference type="ARBA" id="ARBA00047836"/>
    </source>
</evidence>
<comment type="similarity">
    <text evidence="3 12 13">Belongs to the DapA family.</text>
</comment>
<dbReference type="InterPro" id="IPR020624">
    <property type="entry name" value="Schiff_base-form_aldolases_CS"/>
</dbReference>
<dbReference type="CDD" id="cd00950">
    <property type="entry name" value="DHDPS"/>
    <property type="match status" value="1"/>
</dbReference>
<evidence type="ECO:0000256" key="10">
    <source>
        <dbReference type="ARBA" id="ARBA00023270"/>
    </source>
</evidence>
<dbReference type="HAMAP" id="MF_00418">
    <property type="entry name" value="DapA"/>
    <property type="match status" value="1"/>
</dbReference>
<dbReference type="Proteomes" id="UP000473699">
    <property type="component" value="Unassembled WGS sequence"/>
</dbReference>
<keyword evidence="7 12" id="KW-0220">Diaminopimelate biosynthesis</keyword>
<comment type="pathway">
    <text evidence="2 12">Amino-acid biosynthesis; L-lysine biosynthesis via DAP pathway; (S)-tetrahydrodipicolinate from L-aspartate: step 3/4.</text>
</comment>
<keyword evidence="6 12" id="KW-0028">Amino-acid biosynthesis</keyword>
<evidence type="ECO:0000256" key="9">
    <source>
        <dbReference type="ARBA" id="ARBA00023239"/>
    </source>
</evidence>
<dbReference type="UniPathway" id="UPA00034">
    <property type="reaction ID" value="UER00017"/>
</dbReference>
<evidence type="ECO:0000256" key="4">
    <source>
        <dbReference type="ARBA" id="ARBA00012086"/>
    </source>
</evidence>
<evidence type="ECO:0000313" key="16">
    <source>
        <dbReference type="EMBL" id="MST56208.1"/>
    </source>
</evidence>
<keyword evidence="17" id="KW-1185">Reference proteome</keyword>
<name>A0A6L5YDS4_9BACT</name>
<evidence type="ECO:0000313" key="17">
    <source>
        <dbReference type="Proteomes" id="UP000473699"/>
    </source>
</evidence>
<feature type="binding site" evidence="12 15">
    <location>
        <position position="44"/>
    </location>
    <ligand>
        <name>pyruvate</name>
        <dbReference type="ChEBI" id="CHEBI:15361"/>
    </ligand>
</feature>
<dbReference type="GO" id="GO:0009089">
    <property type="term" value="P:lysine biosynthetic process via diaminopimelate"/>
    <property type="evidence" value="ECO:0007669"/>
    <property type="project" value="UniProtKB-UniRule"/>
</dbReference>
<feature type="active site" description="Schiff-base intermediate with substrate" evidence="12 14">
    <location>
        <position position="160"/>
    </location>
</feature>
<dbReference type="GO" id="GO:0019877">
    <property type="term" value="P:diaminopimelate biosynthetic process"/>
    <property type="evidence" value="ECO:0007669"/>
    <property type="project" value="UniProtKB-UniRule"/>
</dbReference>
<dbReference type="PANTHER" id="PTHR12128:SF66">
    <property type="entry name" value="4-HYDROXY-2-OXOGLUTARATE ALDOLASE, MITOCHONDRIAL"/>
    <property type="match status" value="1"/>
</dbReference>
<dbReference type="InterPro" id="IPR020625">
    <property type="entry name" value="Schiff_base-form_aldolases_AS"/>
</dbReference>
<evidence type="ECO:0000256" key="1">
    <source>
        <dbReference type="ARBA" id="ARBA00003294"/>
    </source>
</evidence>
<comment type="caution">
    <text evidence="16">The sequence shown here is derived from an EMBL/GenBank/DDBJ whole genome shotgun (WGS) entry which is preliminary data.</text>
</comment>
<feature type="site" description="Part of a proton relay during catalysis" evidence="12">
    <location>
        <position position="106"/>
    </location>
</feature>
<keyword evidence="10 12" id="KW-0704">Schiff base</keyword>
<evidence type="ECO:0000256" key="15">
    <source>
        <dbReference type="PIRSR" id="PIRSR001365-2"/>
    </source>
</evidence>
<dbReference type="GO" id="GO:0005829">
    <property type="term" value="C:cytosol"/>
    <property type="evidence" value="ECO:0007669"/>
    <property type="project" value="TreeGrafter"/>
</dbReference>
<sequence>MFRGTGTALITPFRNGAVDFDALGELLDFQVENGVDALIVLGTTGEAATLTPAERDEVISFALRAVDGRIPVIIGTGTNNTATTVDLSRRAEELGADGVLVVTPFYNKPNQEGLYRHFRTVAESVRIPVILYNVPGRTGVNLLPETTLRLAQIENIVGVKEASGDQYQCDSLLRSLQVVRSDFRVWSGNDDQAFHLVCSGGDGVISVLSNVLPAQTAAMIGAALGGDVAAARRWHQKLLPLMKDLFNESNPIPVKFAAGELGLCRDELRLPLVPAGEKTRELVRADLLELGALEAD</sequence>
<dbReference type="Gene3D" id="3.20.20.70">
    <property type="entry name" value="Aldolase class I"/>
    <property type="match status" value="1"/>
</dbReference>
<accession>A0A6L5YDS4</accession>
<dbReference type="GO" id="GO:0008840">
    <property type="term" value="F:4-hydroxy-tetrahydrodipicolinate synthase activity"/>
    <property type="evidence" value="ECO:0007669"/>
    <property type="project" value="UniProtKB-UniRule"/>
</dbReference>
<dbReference type="SUPFAM" id="SSF51569">
    <property type="entry name" value="Aldolase"/>
    <property type="match status" value="1"/>
</dbReference>
<dbReference type="PANTHER" id="PTHR12128">
    <property type="entry name" value="DIHYDRODIPICOLINATE SYNTHASE"/>
    <property type="match status" value="1"/>
</dbReference>